<evidence type="ECO:0000313" key="1">
    <source>
        <dbReference type="EMBL" id="WQJ52907.1"/>
    </source>
</evidence>
<proteinExistence type="predicted"/>
<name>A0ABZ0Z346_9CAUD</name>
<keyword evidence="2" id="KW-1185">Reference proteome</keyword>
<accession>A0ABZ0Z346</accession>
<evidence type="ECO:0008006" key="3">
    <source>
        <dbReference type="Google" id="ProtNLM"/>
    </source>
</evidence>
<dbReference type="EMBL" id="OR769222">
    <property type="protein sequence ID" value="WQJ52907.1"/>
    <property type="molecule type" value="Genomic_DNA"/>
</dbReference>
<evidence type="ECO:0000313" key="2">
    <source>
        <dbReference type="Proteomes" id="UP001349343"/>
    </source>
</evidence>
<dbReference type="Proteomes" id="UP001349343">
    <property type="component" value="Segment"/>
</dbReference>
<reference evidence="1 2" key="1">
    <citation type="submission" date="2023-11" db="EMBL/GenBank/DDBJ databases">
        <authorList>
            <person name="Cook R."/>
            <person name="Crisci M."/>
            <person name="Pye H."/>
            <person name="Adriaenssens E."/>
            <person name="Santini J."/>
        </authorList>
    </citation>
    <scope>NUCLEOTIDE SEQUENCE [LARGE SCALE GENOMIC DNA]</scope>
    <source>
        <strain evidence="1">Lak_Megaphage_RVC_JS4_GC31</strain>
    </source>
</reference>
<protein>
    <recommendedName>
        <fullName evidence="3">Transposase</fullName>
    </recommendedName>
</protein>
<sequence length="35" mass="4082">MYLIYIGPKCGKHIDRDYNAALNILDEGLKLFNRI</sequence>
<organism evidence="1 2">
    <name type="scientific">phage Lak_Megaphage_RVC_JS4_GC31</name>
    <dbReference type="NCBI Taxonomy" id="3109228"/>
    <lineage>
        <taxon>Viruses</taxon>
        <taxon>Duplodnaviria</taxon>
        <taxon>Heunggongvirae</taxon>
        <taxon>Uroviricota</taxon>
        <taxon>Caudoviricetes</taxon>
        <taxon>Caudoviricetes code 15 clade</taxon>
    </lineage>
</organism>